<dbReference type="Gene3D" id="3.40.1280.10">
    <property type="match status" value="1"/>
</dbReference>
<dbReference type="InterPro" id="IPR029028">
    <property type="entry name" value="Alpha/beta_knot_MTases"/>
</dbReference>
<proteinExistence type="inferred from homology"/>
<dbReference type="STRING" id="525909.Afer_1675"/>
<protein>
    <submittedName>
        <fullName evidence="5">tRNA/rRNA methyltransferase (SpoU)</fullName>
    </submittedName>
</protein>
<dbReference type="PANTHER" id="PTHR46429">
    <property type="entry name" value="23S RRNA (GUANOSINE-2'-O-)-METHYLTRANSFERASE RLMB"/>
    <property type="match status" value="1"/>
</dbReference>
<comment type="similarity">
    <text evidence="1">Belongs to the class IV-like SAM-binding methyltransferase superfamily. RNA methyltransferase TrmH family.</text>
</comment>
<organism evidence="5 6">
    <name type="scientific">Acidimicrobium ferrooxidans (strain DSM 10331 / JCM 15462 / NBRC 103882 / ICP)</name>
    <dbReference type="NCBI Taxonomy" id="525909"/>
    <lineage>
        <taxon>Bacteria</taxon>
        <taxon>Bacillati</taxon>
        <taxon>Actinomycetota</taxon>
        <taxon>Acidimicrobiia</taxon>
        <taxon>Acidimicrobiales</taxon>
        <taxon>Acidimicrobiaceae</taxon>
        <taxon>Acidimicrobium</taxon>
    </lineage>
</organism>
<dbReference type="InterPro" id="IPR053888">
    <property type="entry name" value="MRM3-like_sub_bind"/>
</dbReference>
<evidence type="ECO:0000256" key="2">
    <source>
        <dbReference type="ARBA" id="ARBA00022603"/>
    </source>
</evidence>
<evidence type="ECO:0000313" key="6">
    <source>
        <dbReference type="Proteomes" id="UP000000771"/>
    </source>
</evidence>
<evidence type="ECO:0000313" key="5">
    <source>
        <dbReference type="EMBL" id="ACU54591.1"/>
    </source>
</evidence>
<dbReference type="Gene3D" id="3.30.1330.30">
    <property type="match status" value="1"/>
</dbReference>
<dbReference type="InterPro" id="IPR029026">
    <property type="entry name" value="tRNA_m1G_MTases_N"/>
</dbReference>
<dbReference type="CDD" id="cd18095">
    <property type="entry name" value="SpoU-like_rRNA-MTase"/>
    <property type="match status" value="1"/>
</dbReference>
<name>C7M0T3_ACIFD</name>
<dbReference type="GO" id="GO:0032259">
    <property type="term" value="P:methylation"/>
    <property type="evidence" value="ECO:0007669"/>
    <property type="project" value="UniProtKB-KW"/>
</dbReference>
<dbReference type="SUPFAM" id="SSF55315">
    <property type="entry name" value="L30e-like"/>
    <property type="match status" value="1"/>
</dbReference>
<dbReference type="SMART" id="SM00967">
    <property type="entry name" value="SpoU_sub_bind"/>
    <property type="match status" value="1"/>
</dbReference>
<keyword evidence="6" id="KW-1185">Reference proteome</keyword>
<evidence type="ECO:0000256" key="3">
    <source>
        <dbReference type="ARBA" id="ARBA00022679"/>
    </source>
</evidence>
<dbReference type="InterPro" id="IPR001537">
    <property type="entry name" value="SpoU_MeTrfase"/>
</dbReference>
<dbReference type="PANTHER" id="PTHR46429:SF1">
    <property type="entry name" value="23S RRNA (GUANOSINE-2'-O-)-METHYLTRANSFERASE RLMB"/>
    <property type="match status" value="1"/>
</dbReference>
<dbReference type="InterPro" id="IPR004441">
    <property type="entry name" value="rRNA_MeTrfase_TrmH"/>
</dbReference>
<evidence type="ECO:0000256" key="1">
    <source>
        <dbReference type="ARBA" id="ARBA00007228"/>
    </source>
</evidence>
<dbReference type="GO" id="GO:0005829">
    <property type="term" value="C:cytosol"/>
    <property type="evidence" value="ECO:0007669"/>
    <property type="project" value="TreeGrafter"/>
</dbReference>
<dbReference type="GO" id="GO:0003723">
    <property type="term" value="F:RNA binding"/>
    <property type="evidence" value="ECO:0007669"/>
    <property type="project" value="InterPro"/>
</dbReference>
<dbReference type="HOGENOM" id="CLU_021322_3_2_11"/>
<sequence>MLEGARFLRAAVAAGAHVEQLVGVDEAIRREADLVASARSVVVVTQRELAAISATTTPQGLVGVLRRVTVPVEALEDRLVVLALDGVQDPGNVGTLVRTAAALSDAVGVLVGPGSADPFNPKAARAAAGALERVPIAEVDELTPALRELRVRGARVIGLDPRAPSPLAPETQRRVLVVGAEGAGLSAAVDGELDERAALVVPPRLESLNAAVAGALALWVSLGGGAGASTRG</sequence>
<feature type="domain" description="RNA 2-O ribose methyltransferase substrate binding" evidence="4">
    <location>
        <begin position="1"/>
        <end position="71"/>
    </location>
</feature>
<dbReference type="SUPFAM" id="SSF75217">
    <property type="entry name" value="alpha/beta knot"/>
    <property type="match status" value="1"/>
</dbReference>
<reference evidence="5 6" key="1">
    <citation type="journal article" date="2009" name="Stand. Genomic Sci.">
        <title>Complete genome sequence of Acidimicrobium ferrooxidans type strain (ICP).</title>
        <authorList>
            <person name="Clum A."/>
            <person name="Nolan M."/>
            <person name="Lang E."/>
            <person name="Glavina Del Rio T."/>
            <person name="Tice H."/>
            <person name="Copeland A."/>
            <person name="Cheng J.F."/>
            <person name="Lucas S."/>
            <person name="Chen F."/>
            <person name="Bruce D."/>
            <person name="Goodwin L."/>
            <person name="Pitluck S."/>
            <person name="Ivanova N."/>
            <person name="Mavrommatis K."/>
            <person name="Mikhailova N."/>
            <person name="Pati A."/>
            <person name="Chen A."/>
            <person name="Palaniappan K."/>
            <person name="Goker M."/>
            <person name="Spring S."/>
            <person name="Land M."/>
            <person name="Hauser L."/>
            <person name="Chang Y.J."/>
            <person name="Jeffries C.C."/>
            <person name="Chain P."/>
            <person name="Bristow J."/>
            <person name="Eisen J.A."/>
            <person name="Markowitz V."/>
            <person name="Hugenholtz P."/>
            <person name="Kyrpides N.C."/>
            <person name="Klenk H.P."/>
            <person name="Lapidus A."/>
        </authorList>
    </citation>
    <scope>NUCLEOTIDE SEQUENCE [LARGE SCALE GENOMIC DNA]</scope>
    <source>
        <strain evidence="6">DSM 10331 / JCM 15462 / NBRC 103882 / ICP</strain>
    </source>
</reference>
<gene>
    <name evidence="5" type="ordered locus">Afer_1675</name>
</gene>
<dbReference type="GO" id="GO:0006396">
    <property type="term" value="P:RNA processing"/>
    <property type="evidence" value="ECO:0007669"/>
    <property type="project" value="InterPro"/>
</dbReference>
<dbReference type="GO" id="GO:0008173">
    <property type="term" value="F:RNA methyltransferase activity"/>
    <property type="evidence" value="ECO:0007669"/>
    <property type="project" value="InterPro"/>
</dbReference>
<evidence type="ECO:0000259" key="4">
    <source>
        <dbReference type="SMART" id="SM00967"/>
    </source>
</evidence>
<dbReference type="InterPro" id="IPR029064">
    <property type="entry name" value="Ribosomal_eL30-like_sf"/>
</dbReference>
<keyword evidence="3 5" id="KW-0808">Transferase</keyword>
<accession>C7M0T3</accession>
<dbReference type="AlphaFoldDB" id="C7M0T3"/>
<dbReference type="Proteomes" id="UP000000771">
    <property type="component" value="Chromosome"/>
</dbReference>
<keyword evidence="2 5" id="KW-0489">Methyltransferase</keyword>
<dbReference type="Pfam" id="PF22435">
    <property type="entry name" value="MRM3-like_sub_bind"/>
    <property type="match status" value="1"/>
</dbReference>
<dbReference type="KEGG" id="afo:Afer_1675"/>
<dbReference type="Pfam" id="PF00588">
    <property type="entry name" value="SpoU_methylase"/>
    <property type="match status" value="1"/>
</dbReference>
<dbReference type="EMBL" id="CP001631">
    <property type="protein sequence ID" value="ACU54591.1"/>
    <property type="molecule type" value="Genomic_DNA"/>
</dbReference>
<dbReference type="eggNOG" id="COG0566">
    <property type="taxonomic scope" value="Bacteria"/>
</dbReference>
<dbReference type="InterPro" id="IPR013123">
    <property type="entry name" value="SpoU_subst-bd"/>
</dbReference>